<organism evidence="3 4">
    <name type="scientific">Shewanella gaetbuli</name>
    <dbReference type="NCBI Taxonomy" id="220752"/>
    <lineage>
        <taxon>Bacteria</taxon>
        <taxon>Pseudomonadati</taxon>
        <taxon>Pseudomonadota</taxon>
        <taxon>Gammaproteobacteria</taxon>
        <taxon>Alteromonadales</taxon>
        <taxon>Shewanellaceae</taxon>
        <taxon>Shewanella</taxon>
    </lineage>
</organism>
<dbReference type="EMBL" id="JAKIKP010000003">
    <property type="protein sequence ID" value="MCL1142083.1"/>
    <property type="molecule type" value="Genomic_DNA"/>
</dbReference>
<feature type="chain" id="PRO_5040720128" description="LysM domain-containing protein" evidence="2">
    <location>
        <begin position="25"/>
        <end position="256"/>
    </location>
</feature>
<sequence>MSKMLLLAKSMILIMVLFSDSLSAAVAHVSINSRQFEINQTPKLKLNFVAHEKTLTHFRFMIAEPETAQTQILTEQVINSYLVGLSGNVQVNHPDASLVIMQLIDDQWQVISQLALFDAPLSEKSAALSREASSHASLNKSANRTKKTRQAEKGNDSPQWRNSAYNAKTDCRLERSETDTLWKIASRYYSQWNTNIYGAMLAIFETNSTAFKDHKIHLISKNAPLMCPSANKLAEYHDKAADKQLFEILEEKHRAR</sequence>
<evidence type="ECO:0000313" key="3">
    <source>
        <dbReference type="EMBL" id="MCL1142083.1"/>
    </source>
</evidence>
<keyword evidence="4" id="KW-1185">Reference proteome</keyword>
<dbReference type="InterPro" id="IPR020012">
    <property type="entry name" value="LysM_FimV"/>
</dbReference>
<dbReference type="AlphaFoldDB" id="A0A9X2CG65"/>
<dbReference type="NCBIfam" id="TIGR03505">
    <property type="entry name" value="FimV_core"/>
    <property type="match status" value="1"/>
</dbReference>
<feature type="region of interest" description="Disordered" evidence="1">
    <location>
        <begin position="132"/>
        <end position="163"/>
    </location>
</feature>
<protein>
    <recommendedName>
        <fullName evidence="5">LysM domain-containing protein</fullName>
    </recommendedName>
</protein>
<evidence type="ECO:0008006" key="5">
    <source>
        <dbReference type="Google" id="ProtNLM"/>
    </source>
</evidence>
<proteinExistence type="predicted"/>
<accession>A0A9X2CG65</accession>
<dbReference type="RefSeq" id="WP_248994770.1">
    <property type="nucleotide sequence ID" value="NZ_JAKIKP010000003.1"/>
</dbReference>
<name>A0A9X2CG65_9GAMM</name>
<evidence type="ECO:0000256" key="1">
    <source>
        <dbReference type="SAM" id="MobiDB-lite"/>
    </source>
</evidence>
<dbReference type="Proteomes" id="UP001139333">
    <property type="component" value="Unassembled WGS sequence"/>
</dbReference>
<comment type="caution">
    <text evidence="3">The sequence shown here is derived from an EMBL/GenBank/DDBJ whole genome shotgun (WGS) entry which is preliminary data.</text>
</comment>
<evidence type="ECO:0000256" key="2">
    <source>
        <dbReference type="SAM" id="SignalP"/>
    </source>
</evidence>
<keyword evidence="2" id="KW-0732">Signal</keyword>
<gene>
    <name evidence="3" type="ORF">L2672_05180</name>
</gene>
<feature type="signal peptide" evidence="2">
    <location>
        <begin position="1"/>
        <end position="24"/>
    </location>
</feature>
<evidence type="ECO:0000313" key="4">
    <source>
        <dbReference type="Proteomes" id="UP001139333"/>
    </source>
</evidence>
<reference evidence="3" key="1">
    <citation type="submission" date="2022-01" db="EMBL/GenBank/DDBJ databases">
        <title>Whole genome-based taxonomy of the Shewanellaceae.</title>
        <authorList>
            <person name="Martin-Rodriguez A.J."/>
        </authorList>
    </citation>
    <scope>NUCLEOTIDE SEQUENCE</scope>
    <source>
        <strain evidence="3">DSM 16422</strain>
    </source>
</reference>